<proteinExistence type="predicted"/>
<comment type="caution">
    <text evidence="2">The sequence shown here is derived from an EMBL/GenBank/DDBJ whole genome shotgun (WGS) entry which is preliminary data.</text>
</comment>
<evidence type="ECO:0000256" key="1">
    <source>
        <dbReference type="SAM" id="MobiDB-lite"/>
    </source>
</evidence>
<dbReference type="Proteomes" id="UP000004217">
    <property type="component" value="Unassembled WGS sequence"/>
</dbReference>
<feature type="region of interest" description="Disordered" evidence="1">
    <location>
        <begin position="43"/>
        <end position="77"/>
    </location>
</feature>
<accession>G2G919</accession>
<keyword evidence="3" id="KW-1185">Reference proteome</keyword>
<reference evidence="2 3" key="1">
    <citation type="submission" date="2011-08" db="EMBL/GenBank/DDBJ databases">
        <authorList>
            <person name="Lin Y."/>
            <person name="Hao X."/>
            <person name="Johnstone L."/>
            <person name="Miller S.J."/>
            <person name="Wei G."/>
            <person name="Rensing C."/>
        </authorList>
    </citation>
    <scope>NUCLEOTIDE SEQUENCE [LARGE SCALE GENOMIC DNA]</scope>
    <source>
        <strain evidence="2 3">K42</strain>
    </source>
</reference>
<evidence type="ECO:0000313" key="3">
    <source>
        <dbReference type="Proteomes" id="UP000004217"/>
    </source>
</evidence>
<sequence length="132" mass="14483">MDTSAVEEVRMSQGYFQCLKENGVQIMKIGSKLEGGDPELLGWPGGDVSVDNPEAEKKCLGKKPLQPPETDPKKNPNYMGDYADYIDCMNGRGLKVEPLPNGEGWNYKAGATPPRNADQIDQECMIEAFSAK</sequence>
<protein>
    <submittedName>
        <fullName evidence="2">Uncharacterized protein</fullName>
    </submittedName>
</protein>
<dbReference type="AlphaFoldDB" id="G2G919"/>
<evidence type="ECO:0000313" key="2">
    <source>
        <dbReference type="EMBL" id="EGX59968.1"/>
    </source>
</evidence>
<gene>
    <name evidence="2" type="ORF">SZN_09948</name>
</gene>
<name>G2G919_9ACTN</name>
<organism evidence="2 3">
    <name type="scientific">Streptomyces zinciresistens K42</name>
    <dbReference type="NCBI Taxonomy" id="700597"/>
    <lineage>
        <taxon>Bacteria</taxon>
        <taxon>Bacillati</taxon>
        <taxon>Actinomycetota</taxon>
        <taxon>Actinomycetes</taxon>
        <taxon>Kitasatosporales</taxon>
        <taxon>Streptomycetaceae</taxon>
        <taxon>Streptomyces</taxon>
    </lineage>
</organism>
<dbReference type="EMBL" id="AGBF01000021">
    <property type="protein sequence ID" value="EGX59968.1"/>
    <property type="molecule type" value="Genomic_DNA"/>
</dbReference>